<feature type="compositionally biased region" description="Polar residues" evidence="1">
    <location>
        <begin position="66"/>
        <end position="80"/>
    </location>
</feature>
<proteinExistence type="predicted"/>
<evidence type="ECO:0000256" key="1">
    <source>
        <dbReference type="SAM" id="MobiDB-lite"/>
    </source>
</evidence>
<sequence length="369" mass="40367">MSPTTTAVTLCLACSASLPSQRKHEKVFLTPCCSRPICPTCVSSNPRLTRYNPCLRCLAGVNAVGTNQLNNTSTNGSSARPNVDASLRDEDIFVVEDSESSGDESEQSHGSAEGSAIPPSVHRSSAGDTNSGPHDHILKEVAAEHDDSHEPDPPQRARSADEDRTGSIAPGAFPKYFIRPDDTLLGISLKLGIDARILCRLNNLPISTLRTTPHLLHTRAFLVLPPSANPPRALSPAEQALDEERRARLARERAETRFQSMTKETDRDVAKAYVALAGLPDGEGSGYKEYQEGKGLRKRRTRSGNDGDAEVSLEGRAMDCYYHDDDWEARERAEGRKPAFPSFPYALTASGSSQAFQFSGEKSWWKWKN</sequence>
<organism evidence="2 3">
    <name type="scientific">Trametes coccinea (strain BRFM310)</name>
    <name type="common">Pycnoporus coccineus</name>
    <dbReference type="NCBI Taxonomy" id="1353009"/>
    <lineage>
        <taxon>Eukaryota</taxon>
        <taxon>Fungi</taxon>
        <taxon>Dikarya</taxon>
        <taxon>Basidiomycota</taxon>
        <taxon>Agaricomycotina</taxon>
        <taxon>Agaricomycetes</taxon>
        <taxon>Polyporales</taxon>
        <taxon>Polyporaceae</taxon>
        <taxon>Trametes</taxon>
    </lineage>
</organism>
<dbReference type="InterPro" id="IPR018392">
    <property type="entry name" value="LysM"/>
</dbReference>
<dbReference type="Gene3D" id="3.10.350.10">
    <property type="entry name" value="LysM domain"/>
    <property type="match status" value="1"/>
</dbReference>
<dbReference type="EMBL" id="KZ084090">
    <property type="protein sequence ID" value="OSD06343.1"/>
    <property type="molecule type" value="Genomic_DNA"/>
</dbReference>
<dbReference type="OrthoDB" id="2107166at2759"/>
<feature type="compositionally biased region" description="Polar residues" evidence="1">
    <location>
        <begin position="122"/>
        <end position="132"/>
    </location>
</feature>
<dbReference type="CDD" id="cd00118">
    <property type="entry name" value="LysM"/>
    <property type="match status" value="1"/>
</dbReference>
<reference evidence="2 3" key="1">
    <citation type="journal article" date="2015" name="Biotechnol. Biofuels">
        <title>Enhanced degradation of softwood versus hardwood by the white-rot fungus Pycnoporus coccineus.</title>
        <authorList>
            <person name="Couturier M."/>
            <person name="Navarro D."/>
            <person name="Chevret D."/>
            <person name="Henrissat B."/>
            <person name="Piumi F."/>
            <person name="Ruiz-Duenas F.J."/>
            <person name="Martinez A.T."/>
            <person name="Grigoriev I.V."/>
            <person name="Riley R."/>
            <person name="Lipzen A."/>
            <person name="Berrin J.G."/>
            <person name="Master E.R."/>
            <person name="Rosso M.N."/>
        </authorList>
    </citation>
    <scope>NUCLEOTIDE SEQUENCE [LARGE SCALE GENOMIC DNA]</scope>
    <source>
        <strain evidence="2 3">BRFM310</strain>
    </source>
</reference>
<evidence type="ECO:0000313" key="2">
    <source>
        <dbReference type="EMBL" id="OSD06343.1"/>
    </source>
</evidence>
<protein>
    <recommendedName>
        <fullName evidence="4">LysM domain-containing protein</fullName>
    </recommendedName>
</protein>
<dbReference type="InterPro" id="IPR036779">
    <property type="entry name" value="LysM_dom_sf"/>
</dbReference>
<gene>
    <name evidence="2" type="ORF">PYCCODRAFT_1431347</name>
</gene>
<evidence type="ECO:0008006" key="4">
    <source>
        <dbReference type="Google" id="ProtNLM"/>
    </source>
</evidence>
<dbReference type="Proteomes" id="UP000193067">
    <property type="component" value="Unassembled WGS sequence"/>
</dbReference>
<dbReference type="AlphaFoldDB" id="A0A1Y2J0A7"/>
<name>A0A1Y2J0A7_TRAC3</name>
<evidence type="ECO:0000313" key="3">
    <source>
        <dbReference type="Proteomes" id="UP000193067"/>
    </source>
</evidence>
<feature type="region of interest" description="Disordered" evidence="1">
    <location>
        <begin position="66"/>
        <end position="173"/>
    </location>
</feature>
<feature type="region of interest" description="Disordered" evidence="1">
    <location>
        <begin position="286"/>
        <end position="310"/>
    </location>
</feature>
<accession>A0A1Y2J0A7</accession>
<feature type="compositionally biased region" description="Basic and acidic residues" evidence="1">
    <location>
        <begin position="133"/>
        <end position="165"/>
    </location>
</feature>
<feature type="compositionally biased region" description="Acidic residues" evidence="1">
    <location>
        <begin position="92"/>
        <end position="105"/>
    </location>
</feature>
<keyword evidence="3" id="KW-1185">Reference proteome</keyword>